<feature type="non-terminal residue" evidence="3">
    <location>
        <position position="1"/>
    </location>
</feature>
<protein>
    <submittedName>
        <fullName evidence="3">F-box/kelch-repeat protein</fullName>
    </submittedName>
</protein>
<dbReference type="GO" id="GO:0005634">
    <property type="term" value="C:nucleus"/>
    <property type="evidence" value="ECO:0007669"/>
    <property type="project" value="TreeGrafter"/>
</dbReference>
<dbReference type="InterPro" id="IPR015915">
    <property type="entry name" value="Kelch-typ_b-propeller"/>
</dbReference>
<dbReference type="PANTHER" id="PTHR46122">
    <property type="entry name" value="GALACTOSE OXIDASE/KELCH REPEAT PROTEIN-RELATED"/>
    <property type="match status" value="1"/>
</dbReference>
<evidence type="ECO:0000256" key="2">
    <source>
        <dbReference type="ARBA" id="ARBA00022737"/>
    </source>
</evidence>
<dbReference type="SUPFAM" id="SSF117281">
    <property type="entry name" value="Kelch motif"/>
    <property type="match status" value="1"/>
</dbReference>
<organism evidence="3 4">
    <name type="scientific">Trifolium medium</name>
    <dbReference type="NCBI Taxonomy" id="97028"/>
    <lineage>
        <taxon>Eukaryota</taxon>
        <taxon>Viridiplantae</taxon>
        <taxon>Streptophyta</taxon>
        <taxon>Embryophyta</taxon>
        <taxon>Tracheophyta</taxon>
        <taxon>Spermatophyta</taxon>
        <taxon>Magnoliopsida</taxon>
        <taxon>eudicotyledons</taxon>
        <taxon>Gunneridae</taxon>
        <taxon>Pentapetalae</taxon>
        <taxon>rosids</taxon>
        <taxon>fabids</taxon>
        <taxon>Fabales</taxon>
        <taxon>Fabaceae</taxon>
        <taxon>Papilionoideae</taxon>
        <taxon>50 kb inversion clade</taxon>
        <taxon>NPAAA clade</taxon>
        <taxon>Hologalegina</taxon>
        <taxon>IRL clade</taxon>
        <taxon>Trifolieae</taxon>
        <taxon>Trifolium</taxon>
    </lineage>
</organism>
<dbReference type="PANTHER" id="PTHR46122:SF9">
    <property type="entry name" value="F-BOX_KELCH-REPEAT PROTEIN"/>
    <property type="match status" value="1"/>
</dbReference>
<accession>A0A392QYJ3</accession>
<evidence type="ECO:0000313" key="3">
    <source>
        <dbReference type="EMBL" id="MCI28954.1"/>
    </source>
</evidence>
<name>A0A392QYJ3_9FABA</name>
<dbReference type="Proteomes" id="UP000265520">
    <property type="component" value="Unassembled WGS sequence"/>
</dbReference>
<sequence>VNNVLFAADYAQQVVKRYVKDINSWVTIGSLPDRVSSLNGWGMAFRACGDKLVVIGGPSLHGGMVTEVNAWVVDEGTPQWNLLAIIQSGSFVYNCAVMGC</sequence>
<dbReference type="InterPro" id="IPR052439">
    <property type="entry name" value="F-box/Kelch-repeat"/>
</dbReference>
<comment type="caution">
    <text evidence="3">The sequence shown here is derived from an EMBL/GenBank/DDBJ whole genome shotgun (WGS) entry which is preliminary data.</text>
</comment>
<dbReference type="AlphaFoldDB" id="A0A392QYJ3"/>
<evidence type="ECO:0000256" key="1">
    <source>
        <dbReference type="ARBA" id="ARBA00022441"/>
    </source>
</evidence>
<keyword evidence="4" id="KW-1185">Reference proteome</keyword>
<keyword evidence="1" id="KW-0880">Kelch repeat</keyword>
<keyword evidence="2" id="KW-0677">Repeat</keyword>
<reference evidence="3 4" key="1">
    <citation type="journal article" date="2018" name="Front. Plant Sci.">
        <title>Red Clover (Trifolium pratense) and Zigzag Clover (T. medium) - A Picture of Genomic Similarities and Differences.</title>
        <authorList>
            <person name="Dluhosova J."/>
            <person name="Istvanek J."/>
            <person name="Nedelnik J."/>
            <person name="Repkova J."/>
        </authorList>
    </citation>
    <scope>NUCLEOTIDE SEQUENCE [LARGE SCALE GENOMIC DNA]</scope>
    <source>
        <strain evidence="4">cv. 10/8</strain>
        <tissue evidence="3">Leaf</tissue>
    </source>
</reference>
<dbReference type="EMBL" id="LXQA010169259">
    <property type="protein sequence ID" value="MCI28954.1"/>
    <property type="molecule type" value="Genomic_DNA"/>
</dbReference>
<evidence type="ECO:0000313" key="4">
    <source>
        <dbReference type="Proteomes" id="UP000265520"/>
    </source>
</evidence>
<proteinExistence type="predicted"/>